<feature type="region of interest" description="Disordered" evidence="1">
    <location>
        <begin position="50"/>
        <end position="72"/>
    </location>
</feature>
<protein>
    <submittedName>
        <fullName evidence="2">Uncharacterized protein</fullName>
    </submittedName>
</protein>
<organism evidence="2 3">
    <name type="scientific">Spodoptera exigua</name>
    <name type="common">Beet armyworm</name>
    <name type="synonym">Noctua fulgens</name>
    <dbReference type="NCBI Taxonomy" id="7107"/>
    <lineage>
        <taxon>Eukaryota</taxon>
        <taxon>Metazoa</taxon>
        <taxon>Ecdysozoa</taxon>
        <taxon>Arthropoda</taxon>
        <taxon>Hexapoda</taxon>
        <taxon>Insecta</taxon>
        <taxon>Pterygota</taxon>
        <taxon>Neoptera</taxon>
        <taxon>Endopterygota</taxon>
        <taxon>Lepidoptera</taxon>
        <taxon>Glossata</taxon>
        <taxon>Ditrysia</taxon>
        <taxon>Noctuoidea</taxon>
        <taxon>Noctuidae</taxon>
        <taxon>Amphipyrinae</taxon>
        <taxon>Spodoptera</taxon>
    </lineage>
</organism>
<dbReference type="EMBL" id="JACEFF010000005">
    <property type="protein sequence ID" value="KAH9645950.1"/>
    <property type="molecule type" value="Genomic_DNA"/>
</dbReference>
<evidence type="ECO:0000313" key="2">
    <source>
        <dbReference type="EMBL" id="KAH9645950.1"/>
    </source>
</evidence>
<evidence type="ECO:0000313" key="3">
    <source>
        <dbReference type="Proteomes" id="UP000814243"/>
    </source>
</evidence>
<proteinExistence type="predicted"/>
<comment type="caution">
    <text evidence="2">The sequence shown here is derived from an EMBL/GenBank/DDBJ whole genome shotgun (WGS) entry which is preliminary data.</text>
</comment>
<gene>
    <name evidence="2" type="ORF">HF086_011412</name>
</gene>
<accession>A0A922SQW1</accession>
<dbReference type="AlphaFoldDB" id="A0A922SQW1"/>
<name>A0A922SQW1_SPOEX</name>
<evidence type="ECO:0000256" key="1">
    <source>
        <dbReference type="SAM" id="MobiDB-lite"/>
    </source>
</evidence>
<dbReference type="Proteomes" id="UP000814243">
    <property type="component" value="Unassembled WGS sequence"/>
</dbReference>
<sequence>MRNLPDANSAKKMFKRLAIPPIRWHISKMFMAVYLEVFKNYNSAAVTKHSNSDLSDSISNTSKRDTVTISES</sequence>
<reference evidence="2" key="1">
    <citation type="journal article" date="2021" name="G3 (Bethesda)">
        <title>Genome and transcriptome analysis of the beet armyworm Spodoptera exigua reveals targets for pest control. .</title>
        <authorList>
            <person name="Simon S."/>
            <person name="Breeschoten T."/>
            <person name="Jansen H.J."/>
            <person name="Dirks R.P."/>
            <person name="Schranz M.E."/>
            <person name="Ros V.I.D."/>
        </authorList>
    </citation>
    <scope>NUCLEOTIDE SEQUENCE</scope>
    <source>
        <strain evidence="2">TB_SE_WUR_2020</strain>
    </source>
</reference>